<gene>
    <name evidence="1" type="ORF">HGMM_F15D08C26</name>
</gene>
<sequence length="71" mass="8470">MESKALYLMMFWHLFRTVNEKRMESDFDGAEQITGITLPVNEKRMESLHMSDVPRKHYKLSMKRGWKAGHI</sequence>
<name>E6NAS9_CALS0</name>
<accession>E6NAS9</accession>
<proteinExistence type="predicted"/>
<dbReference type="AlphaFoldDB" id="E6NAS9"/>
<organism evidence="1">
    <name type="scientific">Caldiarchaeum subterraneum</name>
    <dbReference type="NCBI Taxonomy" id="311458"/>
    <lineage>
        <taxon>Archaea</taxon>
        <taxon>Nitrososphaerota</taxon>
        <taxon>Candidatus Caldarchaeales</taxon>
        <taxon>Candidatus Caldarchaeaceae</taxon>
        <taxon>Candidatus Caldarchaeum</taxon>
    </lineage>
</organism>
<reference evidence="1" key="1">
    <citation type="journal article" date="2005" name="Environ. Microbiol.">
        <title>Genetic and functional properties of uncultivated thermophilic crenarchaeotes from a subsurface gold mine as revealed by analysis of genome fragments.</title>
        <authorList>
            <person name="Nunoura T."/>
            <person name="Hirayama H."/>
            <person name="Takami H."/>
            <person name="Oida H."/>
            <person name="Nishi S."/>
            <person name="Shimamura S."/>
            <person name="Suzuki Y."/>
            <person name="Inagaki F."/>
            <person name="Takai K."/>
            <person name="Nealson K.H."/>
            <person name="Horikoshi K."/>
        </authorList>
    </citation>
    <scope>NUCLEOTIDE SEQUENCE</scope>
</reference>
<reference evidence="1" key="2">
    <citation type="journal article" date="2011" name="Nucleic Acids Res.">
        <title>Insights into the evolution of Archaea and eukaryotic protein modifier systems revealed by the genome of a novel archaeal group.</title>
        <authorList>
            <person name="Nunoura T."/>
            <person name="Takaki Y."/>
            <person name="Kakuta J."/>
            <person name="Nishi S."/>
            <person name="Sugahara J."/>
            <person name="Kazama H."/>
            <person name="Chee G."/>
            <person name="Hattori M."/>
            <person name="Kanai A."/>
            <person name="Atomi H."/>
            <person name="Takai K."/>
            <person name="Takami H."/>
        </authorList>
    </citation>
    <scope>NUCLEOTIDE SEQUENCE</scope>
</reference>
<protein>
    <submittedName>
        <fullName evidence="1">Uncharacterized protein</fullName>
    </submittedName>
</protein>
<dbReference type="EMBL" id="AP011893">
    <property type="protein sequence ID" value="BAJ49435.1"/>
    <property type="molecule type" value="Genomic_DNA"/>
</dbReference>
<evidence type="ECO:0000313" key="1">
    <source>
        <dbReference type="EMBL" id="BAJ49435.1"/>
    </source>
</evidence>